<dbReference type="EMBL" id="CP043538">
    <property type="protein sequence ID" value="QGY00564.1"/>
    <property type="molecule type" value="Genomic_DNA"/>
</dbReference>
<reference evidence="1 2" key="1">
    <citation type="journal article" date="2012" name="Genet. Mol. Biol.">
        <title>Analysis of 16S rRNA and mxaF genes revealing insights into Methylobacterium niche-specific plant association.</title>
        <authorList>
            <person name="Dourado M.N."/>
            <person name="Andreote F.D."/>
            <person name="Dini-Andreote F."/>
            <person name="Conti R."/>
            <person name="Araujo J.M."/>
            <person name="Araujo W.L."/>
        </authorList>
    </citation>
    <scope>NUCLEOTIDE SEQUENCE [LARGE SCALE GENOMIC DNA]</scope>
    <source>
        <strain evidence="1 2">SR1.6/6</strain>
    </source>
</reference>
<accession>A0A6B9FHG8</accession>
<dbReference type="KEGG" id="mmes:MMSR116_00505"/>
<protein>
    <submittedName>
        <fullName evidence="1">Uncharacterized protein</fullName>
    </submittedName>
</protein>
<reference evidence="1 2" key="2">
    <citation type="journal article" date="2013" name="Genome Announc.">
        <title>Draft Genome Sequence of Methylobacterium mesophilicum Strain SR1.6/6, Isolated from Citrus sinensis.</title>
        <authorList>
            <person name="Marinho Almeida D."/>
            <person name="Dini-Andreote F."/>
            <person name="Camargo Neves A.A."/>
            <person name="Juca Ramos R.T."/>
            <person name="Andreote F.D."/>
            <person name="Carneiro A.R."/>
            <person name="Oliveira de Souza Lima A."/>
            <person name="Caracciolo Gomes de Sa P.H."/>
            <person name="Ribeiro Barbosa M.S."/>
            <person name="Araujo W.L."/>
            <person name="Silva A."/>
        </authorList>
    </citation>
    <scope>NUCLEOTIDE SEQUENCE [LARGE SCALE GENOMIC DNA]</scope>
    <source>
        <strain evidence="1 2">SR1.6/6</strain>
    </source>
</reference>
<organism evidence="1 2">
    <name type="scientific">Methylobacterium mesophilicum SR1.6/6</name>
    <dbReference type="NCBI Taxonomy" id="908290"/>
    <lineage>
        <taxon>Bacteria</taxon>
        <taxon>Pseudomonadati</taxon>
        <taxon>Pseudomonadota</taxon>
        <taxon>Alphaproteobacteria</taxon>
        <taxon>Hyphomicrobiales</taxon>
        <taxon>Methylobacteriaceae</taxon>
        <taxon>Methylobacterium</taxon>
    </lineage>
</organism>
<gene>
    <name evidence="1" type="ORF">MMSR116_00505</name>
</gene>
<evidence type="ECO:0000313" key="2">
    <source>
        <dbReference type="Proteomes" id="UP000012488"/>
    </source>
</evidence>
<dbReference type="AlphaFoldDB" id="A0A6B9FHG8"/>
<dbReference type="Proteomes" id="UP000012488">
    <property type="component" value="Chromosome"/>
</dbReference>
<sequence>MAYVTKERAADGHFRVIVAGRPVTETCEKRQAKMLVRAIRRLRSLKKAKKKDRGVPLFGGARLG</sequence>
<evidence type="ECO:0000313" key="1">
    <source>
        <dbReference type="EMBL" id="QGY00564.1"/>
    </source>
</evidence>
<dbReference type="RefSeq" id="WP_010685732.1">
    <property type="nucleotide sequence ID" value="NZ_CP043538.1"/>
</dbReference>
<name>A0A6B9FHG8_9HYPH</name>
<proteinExistence type="predicted"/>